<dbReference type="Pfam" id="PF00563">
    <property type="entry name" value="EAL"/>
    <property type="match status" value="1"/>
</dbReference>
<dbReference type="FunFam" id="3.20.20.450:FF:000001">
    <property type="entry name" value="Cyclic di-GMP phosphodiesterase yahA"/>
    <property type="match status" value="1"/>
</dbReference>
<evidence type="ECO:0000313" key="6">
    <source>
        <dbReference type="EMBL" id="PYI51052.1"/>
    </source>
</evidence>
<dbReference type="EMBL" id="QJVJ01000015">
    <property type="protein sequence ID" value="PYI51052.1"/>
    <property type="molecule type" value="Genomic_DNA"/>
</dbReference>
<evidence type="ECO:0000259" key="2">
    <source>
        <dbReference type="PROSITE" id="PS50112"/>
    </source>
</evidence>
<dbReference type="RefSeq" id="WP_110843206.1">
    <property type="nucleotide sequence ID" value="NZ_QJVJ01000015.1"/>
</dbReference>
<dbReference type="PROSITE" id="PS50887">
    <property type="entry name" value="GGDEF"/>
    <property type="match status" value="1"/>
</dbReference>
<dbReference type="SUPFAM" id="SSF55785">
    <property type="entry name" value="PYP-like sensor domain (PAS domain)"/>
    <property type="match status" value="2"/>
</dbReference>
<dbReference type="InterPro" id="IPR035919">
    <property type="entry name" value="EAL_sf"/>
</dbReference>
<dbReference type="CDD" id="cd01948">
    <property type="entry name" value="EAL"/>
    <property type="match status" value="1"/>
</dbReference>
<feature type="transmembrane region" description="Helical" evidence="1">
    <location>
        <begin position="44"/>
        <end position="67"/>
    </location>
</feature>
<dbReference type="InterPro" id="IPR001610">
    <property type="entry name" value="PAC"/>
</dbReference>
<dbReference type="Pfam" id="PF00989">
    <property type="entry name" value="PAS"/>
    <property type="match status" value="1"/>
</dbReference>
<dbReference type="NCBIfam" id="TIGR00254">
    <property type="entry name" value="GGDEF"/>
    <property type="match status" value="1"/>
</dbReference>
<dbReference type="CDD" id="cd01949">
    <property type="entry name" value="GGDEF"/>
    <property type="match status" value="1"/>
</dbReference>
<feature type="domain" description="EAL" evidence="4">
    <location>
        <begin position="512"/>
        <end position="765"/>
    </location>
</feature>
<evidence type="ECO:0008006" key="8">
    <source>
        <dbReference type="Google" id="ProtNLM"/>
    </source>
</evidence>
<dbReference type="Pfam" id="PF08447">
    <property type="entry name" value="PAS_3"/>
    <property type="match status" value="1"/>
</dbReference>
<evidence type="ECO:0000259" key="4">
    <source>
        <dbReference type="PROSITE" id="PS50883"/>
    </source>
</evidence>
<dbReference type="CDD" id="cd00130">
    <property type="entry name" value="PAS"/>
    <property type="match status" value="2"/>
</dbReference>
<dbReference type="AlphaFoldDB" id="A0A2V5JXP3"/>
<evidence type="ECO:0000256" key="1">
    <source>
        <dbReference type="SAM" id="Phobius"/>
    </source>
</evidence>
<dbReference type="InterPro" id="IPR001633">
    <property type="entry name" value="EAL_dom"/>
</dbReference>
<dbReference type="PROSITE" id="PS50883">
    <property type="entry name" value="EAL"/>
    <property type="match status" value="1"/>
</dbReference>
<name>A0A2V5JXP3_9BACL</name>
<dbReference type="NCBIfam" id="TIGR00229">
    <property type="entry name" value="sensory_box"/>
    <property type="match status" value="2"/>
</dbReference>
<protein>
    <recommendedName>
        <fullName evidence="8">Diguanylate cyclase</fullName>
    </recommendedName>
</protein>
<dbReference type="InterPro" id="IPR013767">
    <property type="entry name" value="PAS_fold"/>
</dbReference>
<dbReference type="Proteomes" id="UP000247476">
    <property type="component" value="Unassembled WGS sequence"/>
</dbReference>
<keyword evidence="1" id="KW-0812">Transmembrane</keyword>
<feature type="domain" description="PAC" evidence="3">
    <location>
        <begin position="286"/>
        <end position="339"/>
    </location>
</feature>
<feature type="domain" description="PAS" evidence="2">
    <location>
        <begin position="211"/>
        <end position="284"/>
    </location>
</feature>
<sequence>MKLDKPMRDGMIRFFIRLAAVSLLATIAHDLLLHRLPFLRGSGHMVGGALHFAIMLLFSAPIVLVHIRHMRESREKEREAYERLKGSETLYKRLVETMSDAVLIHADGVVVYANPATFRMVGADREEQLLGCPVLDFVPDSFAESIRERMHRLYRGETLPATELQYVRLDGSCQDMHLADTPIEWKGRPAGIAVVRNVTDRNRTRQAYERIQSQLSNLIDNVDVGLWSVDQVENRVLFASSAVERLYGTPVEQLVAQRGKWLEFIHPDDVDRVLAVQPELEKGRTVRHQYRLVAGDTGDIRHVEDRTIPVLDECGRVTRLDGVIIDITDRVEFERKLERAAYRDELTGLWNRRAFHDRLQDEIREAERLGRKLAVVYMDLDKFKKINDSLGHYAGDRFLREATDRLTVALGDKDVAARMGGDEFTAVLREAEDRGAIVETLERMRRLFREPYKLDGYDFYVGVSMGVSIYPDDSEDGTNLLNYADSALLFAKKTRGGYRFFEKTMSLSAVEGVILETDLRKALEQGEFELHYQPQYEVRGAGKLVGAEALIRWNHPQLGQIPPAKFIPLAEETGLIEPIGEWVIREVCLRLNEWKAKGWALPIAANLSVSQFRSGTLVDRIRGILDETGADPGLLELEITESMAMDAGQAYTVLHELSRLGVQISIDDFGTGYSSMAYLNKFPIHRLKIDRSFIDGIDRNGDNAAIVSAIATLGHHLNMNIVAEGVETREQVELLNRIGCDVAQGYYFSKPLPLDRFEALAGKAAWDK</sequence>
<reference evidence="6 7" key="1">
    <citation type="submission" date="2018-05" db="EMBL/GenBank/DDBJ databases">
        <title>Paenibacillus flagellatus sp. nov., isolated from selenium mineral soil.</title>
        <authorList>
            <person name="Dai X."/>
        </authorList>
    </citation>
    <scope>NUCLEOTIDE SEQUENCE [LARGE SCALE GENOMIC DNA]</scope>
    <source>
        <strain evidence="6 7">DXL2</strain>
    </source>
</reference>
<dbReference type="InterPro" id="IPR035965">
    <property type="entry name" value="PAS-like_dom_sf"/>
</dbReference>
<feature type="domain" description="PAS" evidence="2">
    <location>
        <begin position="87"/>
        <end position="157"/>
    </location>
</feature>
<organism evidence="6 7">
    <name type="scientific">Paenibacillus flagellatus</name>
    <dbReference type="NCBI Taxonomy" id="2211139"/>
    <lineage>
        <taxon>Bacteria</taxon>
        <taxon>Bacillati</taxon>
        <taxon>Bacillota</taxon>
        <taxon>Bacilli</taxon>
        <taxon>Bacillales</taxon>
        <taxon>Paenibacillaceae</taxon>
        <taxon>Paenibacillus</taxon>
    </lineage>
</organism>
<keyword evidence="1" id="KW-0472">Membrane</keyword>
<dbReference type="SMART" id="SM00267">
    <property type="entry name" value="GGDEF"/>
    <property type="match status" value="1"/>
</dbReference>
<dbReference type="Gene3D" id="3.20.20.450">
    <property type="entry name" value="EAL domain"/>
    <property type="match status" value="1"/>
</dbReference>
<proteinExistence type="predicted"/>
<evidence type="ECO:0000313" key="7">
    <source>
        <dbReference type="Proteomes" id="UP000247476"/>
    </source>
</evidence>
<dbReference type="InterPro" id="IPR000700">
    <property type="entry name" value="PAS-assoc_C"/>
</dbReference>
<dbReference type="SMART" id="SM00091">
    <property type="entry name" value="PAS"/>
    <property type="match status" value="2"/>
</dbReference>
<dbReference type="SMART" id="SM00086">
    <property type="entry name" value="PAC"/>
    <property type="match status" value="2"/>
</dbReference>
<dbReference type="PROSITE" id="PS50113">
    <property type="entry name" value="PAC"/>
    <property type="match status" value="1"/>
</dbReference>
<dbReference type="InterPro" id="IPR043128">
    <property type="entry name" value="Rev_trsase/Diguanyl_cyclase"/>
</dbReference>
<dbReference type="InterPro" id="IPR029787">
    <property type="entry name" value="Nucleotide_cyclase"/>
</dbReference>
<dbReference type="Gene3D" id="3.30.450.20">
    <property type="entry name" value="PAS domain"/>
    <property type="match status" value="2"/>
</dbReference>
<dbReference type="InterPro" id="IPR000160">
    <property type="entry name" value="GGDEF_dom"/>
</dbReference>
<dbReference type="InterPro" id="IPR013655">
    <property type="entry name" value="PAS_fold_3"/>
</dbReference>
<evidence type="ECO:0000259" key="3">
    <source>
        <dbReference type="PROSITE" id="PS50113"/>
    </source>
</evidence>
<dbReference type="SMART" id="SM00052">
    <property type="entry name" value="EAL"/>
    <property type="match status" value="1"/>
</dbReference>
<dbReference type="PANTHER" id="PTHR44757:SF2">
    <property type="entry name" value="BIOFILM ARCHITECTURE MAINTENANCE PROTEIN MBAA"/>
    <property type="match status" value="1"/>
</dbReference>
<feature type="domain" description="GGDEF" evidence="5">
    <location>
        <begin position="371"/>
        <end position="503"/>
    </location>
</feature>
<dbReference type="InterPro" id="IPR000014">
    <property type="entry name" value="PAS"/>
</dbReference>
<dbReference type="Gene3D" id="3.30.70.270">
    <property type="match status" value="1"/>
</dbReference>
<dbReference type="Pfam" id="PF00990">
    <property type="entry name" value="GGDEF"/>
    <property type="match status" value="1"/>
</dbReference>
<comment type="caution">
    <text evidence="6">The sequence shown here is derived from an EMBL/GenBank/DDBJ whole genome shotgun (WGS) entry which is preliminary data.</text>
</comment>
<gene>
    <name evidence="6" type="ORF">DLM86_27190</name>
</gene>
<accession>A0A2V5JXP3</accession>
<evidence type="ECO:0000259" key="5">
    <source>
        <dbReference type="PROSITE" id="PS50887"/>
    </source>
</evidence>
<dbReference type="OrthoDB" id="9759607at2"/>
<dbReference type="GO" id="GO:0006355">
    <property type="term" value="P:regulation of DNA-templated transcription"/>
    <property type="evidence" value="ECO:0007669"/>
    <property type="project" value="InterPro"/>
</dbReference>
<dbReference type="SUPFAM" id="SSF141868">
    <property type="entry name" value="EAL domain-like"/>
    <property type="match status" value="1"/>
</dbReference>
<dbReference type="InterPro" id="IPR052155">
    <property type="entry name" value="Biofilm_reg_signaling"/>
</dbReference>
<dbReference type="SUPFAM" id="SSF55073">
    <property type="entry name" value="Nucleotide cyclase"/>
    <property type="match status" value="1"/>
</dbReference>
<dbReference type="PANTHER" id="PTHR44757">
    <property type="entry name" value="DIGUANYLATE CYCLASE DGCP"/>
    <property type="match status" value="1"/>
</dbReference>
<keyword evidence="7" id="KW-1185">Reference proteome</keyword>
<dbReference type="PROSITE" id="PS50112">
    <property type="entry name" value="PAS"/>
    <property type="match status" value="2"/>
</dbReference>
<keyword evidence="1" id="KW-1133">Transmembrane helix</keyword>